<keyword evidence="3" id="KW-0238">DNA-binding</keyword>
<sequence length="219" mass="24232">MTIAVSIVEDDAGLRESICRFIQGAPGFECLGAYASAEEALANVPTRPPEVVLMDINLPKMNGIECVKRLKEKLPSLQIIMLTVYENSDRIFEALAAGAYGYLVKNTPPEKLLEAIEEIAKGGSPMSSHIARKVVQAFQPAVCAVPLIEKLAPREQQVLELLSKGRAYKQIAAEMNLSMGTIRTYIRRIYEKLHVNCRTDAVVKYLDAASSERRPISRK</sequence>
<evidence type="ECO:0000313" key="8">
    <source>
        <dbReference type="EMBL" id="EEF57708.1"/>
    </source>
</evidence>
<dbReference type="Gene3D" id="3.40.50.2300">
    <property type="match status" value="1"/>
</dbReference>
<keyword evidence="2" id="KW-0805">Transcription regulation</keyword>
<accession>B9XR12</accession>
<feature type="domain" description="HTH luxR-type" evidence="6">
    <location>
        <begin position="144"/>
        <end position="209"/>
    </location>
</feature>
<dbReference type="Pfam" id="PF00196">
    <property type="entry name" value="GerE"/>
    <property type="match status" value="1"/>
</dbReference>
<evidence type="ECO:0000256" key="1">
    <source>
        <dbReference type="ARBA" id="ARBA00022553"/>
    </source>
</evidence>
<keyword evidence="4" id="KW-0804">Transcription</keyword>
<dbReference type="PANTHER" id="PTHR43214:SF24">
    <property type="entry name" value="TRANSCRIPTIONAL REGULATORY PROTEIN NARL-RELATED"/>
    <property type="match status" value="1"/>
</dbReference>
<dbReference type="GO" id="GO:0000160">
    <property type="term" value="P:phosphorelay signal transduction system"/>
    <property type="evidence" value="ECO:0007669"/>
    <property type="project" value="InterPro"/>
</dbReference>
<dbReference type="GO" id="GO:0006355">
    <property type="term" value="P:regulation of DNA-templated transcription"/>
    <property type="evidence" value="ECO:0007669"/>
    <property type="project" value="InterPro"/>
</dbReference>
<feature type="domain" description="Response regulatory" evidence="7">
    <location>
        <begin position="4"/>
        <end position="120"/>
    </location>
</feature>
<dbReference type="Proteomes" id="UP000003688">
    <property type="component" value="Unassembled WGS sequence"/>
</dbReference>
<dbReference type="InterPro" id="IPR058245">
    <property type="entry name" value="NreC/VraR/RcsB-like_REC"/>
</dbReference>
<dbReference type="SMART" id="SM00448">
    <property type="entry name" value="REC"/>
    <property type="match status" value="1"/>
</dbReference>
<dbReference type="EMBL" id="ABOX02000059">
    <property type="protein sequence ID" value="EEF57708.1"/>
    <property type="molecule type" value="Genomic_DNA"/>
</dbReference>
<dbReference type="SUPFAM" id="SSF46894">
    <property type="entry name" value="C-terminal effector domain of the bipartite response regulators"/>
    <property type="match status" value="1"/>
</dbReference>
<dbReference type="RefSeq" id="WP_007418247.1">
    <property type="nucleotide sequence ID" value="NZ_ABOX02000059.1"/>
</dbReference>
<evidence type="ECO:0000313" key="9">
    <source>
        <dbReference type="Proteomes" id="UP000003688"/>
    </source>
</evidence>
<dbReference type="CDD" id="cd06170">
    <property type="entry name" value="LuxR_C_like"/>
    <property type="match status" value="1"/>
</dbReference>
<dbReference type="PRINTS" id="PR00038">
    <property type="entry name" value="HTHLUXR"/>
</dbReference>
<comment type="caution">
    <text evidence="8">The sequence shown here is derived from an EMBL/GenBank/DDBJ whole genome shotgun (WGS) entry which is preliminary data.</text>
</comment>
<evidence type="ECO:0000256" key="3">
    <source>
        <dbReference type="ARBA" id="ARBA00023125"/>
    </source>
</evidence>
<proteinExistence type="predicted"/>
<keyword evidence="1 5" id="KW-0597">Phosphoprotein</keyword>
<gene>
    <name evidence="8" type="ORF">Cflav_PD0770</name>
</gene>
<dbReference type="InterPro" id="IPR011006">
    <property type="entry name" value="CheY-like_superfamily"/>
</dbReference>
<dbReference type="CDD" id="cd17535">
    <property type="entry name" value="REC_NarL-like"/>
    <property type="match status" value="1"/>
</dbReference>
<keyword evidence="9" id="KW-1185">Reference proteome</keyword>
<dbReference type="InterPro" id="IPR000792">
    <property type="entry name" value="Tscrpt_reg_LuxR_C"/>
</dbReference>
<protein>
    <submittedName>
        <fullName evidence="8">Two component transcriptional regulator, LuxR family</fullName>
    </submittedName>
</protein>
<dbReference type="InterPro" id="IPR039420">
    <property type="entry name" value="WalR-like"/>
</dbReference>
<evidence type="ECO:0000256" key="5">
    <source>
        <dbReference type="PROSITE-ProRule" id="PRU00169"/>
    </source>
</evidence>
<dbReference type="PROSITE" id="PS50110">
    <property type="entry name" value="RESPONSE_REGULATORY"/>
    <property type="match status" value="1"/>
</dbReference>
<dbReference type="SUPFAM" id="SSF52172">
    <property type="entry name" value="CheY-like"/>
    <property type="match status" value="1"/>
</dbReference>
<dbReference type="OrthoDB" id="9797341at2"/>
<evidence type="ECO:0000259" key="6">
    <source>
        <dbReference type="PROSITE" id="PS50043"/>
    </source>
</evidence>
<evidence type="ECO:0000259" key="7">
    <source>
        <dbReference type="PROSITE" id="PS50110"/>
    </source>
</evidence>
<dbReference type="PROSITE" id="PS50043">
    <property type="entry name" value="HTH_LUXR_2"/>
    <property type="match status" value="1"/>
</dbReference>
<feature type="modified residue" description="4-aspartylphosphate" evidence="5">
    <location>
        <position position="55"/>
    </location>
</feature>
<evidence type="ECO:0000256" key="2">
    <source>
        <dbReference type="ARBA" id="ARBA00023015"/>
    </source>
</evidence>
<dbReference type="PROSITE" id="PS00622">
    <property type="entry name" value="HTH_LUXR_1"/>
    <property type="match status" value="1"/>
</dbReference>
<name>B9XR12_PEDPL</name>
<dbReference type="AlphaFoldDB" id="B9XR12"/>
<dbReference type="STRING" id="320771.Cflav_PD0770"/>
<organism evidence="8 9">
    <name type="scientific">Pedosphaera parvula (strain Ellin514)</name>
    <dbReference type="NCBI Taxonomy" id="320771"/>
    <lineage>
        <taxon>Bacteria</taxon>
        <taxon>Pseudomonadati</taxon>
        <taxon>Verrucomicrobiota</taxon>
        <taxon>Pedosphaerae</taxon>
        <taxon>Pedosphaerales</taxon>
        <taxon>Pedosphaeraceae</taxon>
        <taxon>Pedosphaera</taxon>
    </lineage>
</organism>
<reference evidence="8 9" key="1">
    <citation type="journal article" date="2011" name="J. Bacteriol.">
        <title>Genome sequence of 'Pedosphaera parvula' Ellin514, an aerobic Verrucomicrobial isolate from pasture soil.</title>
        <authorList>
            <person name="Kant R."/>
            <person name="van Passel M.W."/>
            <person name="Sangwan P."/>
            <person name="Palva A."/>
            <person name="Lucas S."/>
            <person name="Copeland A."/>
            <person name="Lapidus A."/>
            <person name="Glavina Del Rio T."/>
            <person name="Dalin E."/>
            <person name="Tice H."/>
            <person name="Bruce D."/>
            <person name="Goodwin L."/>
            <person name="Pitluck S."/>
            <person name="Chertkov O."/>
            <person name="Larimer F.W."/>
            <person name="Land M.L."/>
            <person name="Hauser L."/>
            <person name="Brettin T.S."/>
            <person name="Detter J.C."/>
            <person name="Han S."/>
            <person name="de Vos W.M."/>
            <person name="Janssen P.H."/>
            <person name="Smidt H."/>
        </authorList>
    </citation>
    <scope>NUCLEOTIDE SEQUENCE [LARGE SCALE GENOMIC DNA]</scope>
    <source>
        <strain evidence="8 9">Ellin514</strain>
    </source>
</reference>
<dbReference type="Pfam" id="PF00072">
    <property type="entry name" value="Response_reg"/>
    <property type="match status" value="1"/>
</dbReference>
<dbReference type="InterPro" id="IPR001789">
    <property type="entry name" value="Sig_transdc_resp-reg_receiver"/>
</dbReference>
<evidence type="ECO:0000256" key="4">
    <source>
        <dbReference type="ARBA" id="ARBA00023163"/>
    </source>
</evidence>
<dbReference type="SMART" id="SM00421">
    <property type="entry name" value="HTH_LUXR"/>
    <property type="match status" value="1"/>
</dbReference>
<dbReference type="GO" id="GO:0003677">
    <property type="term" value="F:DNA binding"/>
    <property type="evidence" value="ECO:0007669"/>
    <property type="project" value="UniProtKB-KW"/>
</dbReference>
<dbReference type="PANTHER" id="PTHR43214">
    <property type="entry name" value="TWO-COMPONENT RESPONSE REGULATOR"/>
    <property type="match status" value="1"/>
</dbReference>
<dbReference type="InterPro" id="IPR016032">
    <property type="entry name" value="Sig_transdc_resp-reg_C-effctor"/>
</dbReference>